<sequence>MPAEFGLPMATFLVIGSMVGVGVLTTSGYTMALVGSTRYMLLLWAAGGIVAICGALTLAELTAALPHTGGDYVYLHHAYGPLVAFLSGWVAFLIGFSGPCAAAAFASAKYVLAPFAIQGDRAVLAQRTLATAAVIGFATIHVSGRRRTARVQGLVTGLKVSLLGLLVTWGVAAGWPHRSNLNDPRPVDLTTAEAMLFSLVYIYYAYTGWNGASYLAGEIREPRRNLPRAILGGTGGVMILYLGLNAVYGLAVTPAELRAMADDPGNPEGPDVVAHVAEIAARRLFGPAWSAPLSVAIGLMLLSTLSAYLLAGPRVVYAMAKAGHFPAIAAGLSPSAGTPVAATALQVAAALVLLWTGSFEWIVVYASVGLSLFSMLAMSSIFVLRWKAPGLHRPFRTPGYPLTPLVYLVMTAALAAAAFRQRPAVSAEALASILAGVPVYYMMKRARGRRGPEAGGPTAP</sequence>
<dbReference type="GO" id="GO:0016020">
    <property type="term" value="C:membrane"/>
    <property type="evidence" value="ECO:0007669"/>
    <property type="project" value="UniProtKB-SubCell"/>
</dbReference>
<name>A0A5B9W3C3_9BACT</name>
<dbReference type="AlphaFoldDB" id="A0A5B9W3C3"/>
<dbReference type="InterPro" id="IPR050598">
    <property type="entry name" value="AminoAcid_Transporter"/>
</dbReference>
<dbReference type="PANTHER" id="PTHR11785:SF512">
    <property type="entry name" value="SOBREMESA, ISOFORM B"/>
    <property type="match status" value="1"/>
</dbReference>
<dbReference type="GO" id="GO:0015179">
    <property type="term" value="F:L-amino acid transmembrane transporter activity"/>
    <property type="evidence" value="ECO:0007669"/>
    <property type="project" value="TreeGrafter"/>
</dbReference>
<dbReference type="EMBL" id="CP042997">
    <property type="protein sequence ID" value="QEH34757.1"/>
    <property type="molecule type" value="Genomic_DNA"/>
</dbReference>
<dbReference type="InterPro" id="IPR002293">
    <property type="entry name" value="AA/rel_permease1"/>
</dbReference>
<comment type="subcellular location">
    <subcellularLocation>
        <location evidence="1">Membrane</location>
        <topology evidence="1">Multi-pass membrane protein</topology>
    </subcellularLocation>
</comment>
<gene>
    <name evidence="6" type="primary">steT_5</name>
    <name evidence="6" type="ORF">OJF2_32990</name>
</gene>
<feature type="transmembrane region" description="Helical" evidence="5">
    <location>
        <begin position="362"/>
        <end position="386"/>
    </location>
</feature>
<feature type="transmembrane region" description="Helical" evidence="5">
    <location>
        <begin position="398"/>
        <end position="419"/>
    </location>
</feature>
<protein>
    <submittedName>
        <fullName evidence="6">Serine/threonine exchanger SteT</fullName>
    </submittedName>
</protein>
<feature type="transmembrane region" description="Helical" evidence="5">
    <location>
        <begin position="12"/>
        <end position="34"/>
    </location>
</feature>
<feature type="transmembrane region" description="Helical" evidence="5">
    <location>
        <begin position="291"/>
        <end position="311"/>
    </location>
</feature>
<organism evidence="6 7">
    <name type="scientific">Aquisphaera giovannonii</name>
    <dbReference type="NCBI Taxonomy" id="406548"/>
    <lineage>
        <taxon>Bacteria</taxon>
        <taxon>Pseudomonadati</taxon>
        <taxon>Planctomycetota</taxon>
        <taxon>Planctomycetia</taxon>
        <taxon>Isosphaerales</taxon>
        <taxon>Isosphaeraceae</taxon>
        <taxon>Aquisphaera</taxon>
    </lineage>
</organism>
<dbReference type="Pfam" id="PF13520">
    <property type="entry name" value="AA_permease_2"/>
    <property type="match status" value="1"/>
</dbReference>
<feature type="transmembrane region" description="Helical" evidence="5">
    <location>
        <begin position="41"/>
        <end position="59"/>
    </location>
</feature>
<feature type="transmembrane region" description="Helical" evidence="5">
    <location>
        <begin position="425"/>
        <end position="443"/>
    </location>
</feature>
<feature type="transmembrane region" description="Helical" evidence="5">
    <location>
        <begin position="332"/>
        <end position="356"/>
    </location>
</feature>
<dbReference type="PANTHER" id="PTHR11785">
    <property type="entry name" value="AMINO ACID TRANSPORTER"/>
    <property type="match status" value="1"/>
</dbReference>
<feature type="transmembrane region" description="Helical" evidence="5">
    <location>
        <begin position="195"/>
        <end position="217"/>
    </location>
</feature>
<evidence type="ECO:0000313" key="7">
    <source>
        <dbReference type="Proteomes" id="UP000324233"/>
    </source>
</evidence>
<evidence type="ECO:0000256" key="4">
    <source>
        <dbReference type="ARBA" id="ARBA00023136"/>
    </source>
</evidence>
<dbReference type="RefSeq" id="WP_246196583.1">
    <property type="nucleotide sequence ID" value="NZ_CP042997.1"/>
</dbReference>
<feature type="transmembrane region" description="Helical" evidence="5">
    <location>
        <begin position="229"/>
        <end position="251"/>
    </location>
</feature>
<keyword evidence="7" id="KW-1185">Reference proteome</keyword>
<keyword evidence="2 5" id="KW-0812">Transmembrane</keyword>
<proteinExistence type="predicted"/>
<feature type="transmembrane region" description="Helical" evidence="5">
    <location>
        <begin position="79"/>
        <end position="105"/>
    </location>
</feature>
<evidence type="ECO:0000313" key="6">
    <source>
        <dbReference type="EMBL" id="QEH34757.1"/>
    </source>
</evidence>
<dbReference type="Gene3D" id="1.20.1740.10">
    <property type="entry name" value="Amino acid/polyamine transporter I"/>
    <property type="match status" value="1"/>
</dbReference>
<keyword evidence="3 5" id="KW-1133">Transmembrane helix</keyword>
<accession>A0A5B9W3C3</accession>
<feature type="transmembrane region" description="Helical" evidence="5">
    <location>
        <begin position="154"/>
        <end position="175"/>
    </location>
</feature>
<dbReference type="Proteomes" id="UP000324233">
    <property type="component" value="Chromosome"/>
</dbReference>
<dbReference type="PIRSF" id="PIRSF006060">
    <property type="entry name" value="AA_transporter"/>
    <property type="match status" value="1"/>
</dbReference>
<evidence type="ECO:0000256" key="5">
    <source>
        <dbReference type="SAM" id="Phobius"/>
    </source>
</evidence>
<evidence type="ECO:0000256" key="2">
    <source>
        <dbReference type="ARBA" id="ARBA00022692"/>
    </source>
</evidence>
<evidence type="ECO:0000256" key="3">
    <source>
        <dbReference type="ARBA" id="ARBA00022989"/>
    </source>
</evidence>
<keyword evidence="4 5" id="KW-0472">Membrane</keyword>
<reference evidence="6 7" key="1">
    <citation type="submission" date="2019-08" db="EMBL/GenBank/DDBJ databases">
        <title>Deep-cultivation of Planctomycetes and their phenomic and genomic characterization uncovers novel biology.</title>
        <authorList>
            <person name="Wiegand S."/>
            <person name="Jogler M."/>
            <person name="Boedeker C."/>
            <person name="Pinto D."/>
            <person name="Vollmers J."/>
            <person name="Rivas-Marin E."/>
            <person name="Kohn T."/>
            <person name="Peeters S.H."/>
            <person name="Heuer A."/>
            <person name="Rast P."/>
            <person name="Oberbeckmann S."/>
            <person name="Bunk B."/>
            <person name="Jeske O."/>
            <person name="Meyerdierks A."/>
            <person name="Storesund J.E."/>
            <person name="Kallscheuer N."/>
            <person name="Luecker S."/>
            <person name="Lage O.M."/>
            <person name="Pohl T."/>
            <person name="Merkel B.J."/>
            <person name="Hornburger P."/>
            <person name="Mueller R.-W."/>
            <person name="Bruemmer F."/>
            <person name="Labrenz M."/>
            <person name="Spormann A.M."/>
            <person name="Op den Camp H."/>
            <person name="Overmann J."/>
            <person name="Amann R."/>
            <person name="Jetten M.S.M."/>
            <person name="Mascher T."/>
            <person name="Medema M.H."/>
            <person name="Devos D.P."/>
            <person name="Kaster A.-K."/>
            <person name="Ovreas L."/>
            <person name="Rohde M."/>
            <person name="Galperin M.Y."/>
            <person name="Jogler C."/>
        </authorList>
    </citation>
    <scope>NUCLEOTIDE SEQUENCE [LARGE SCALE GENOMIC DNA]</scope>
    <source>
        <strain evidence="6 7">OJF2</strain>
    </source>
</reference>
<evidence type="ECO:0000256" key="1">
    <source>
        <dbReference type="ARBA" id="ARBA00004141"/>
    </source>
</evidence>
<dbReference type="KEGG" id="agv:OJF2_32990"/>